<evidence type="ECO:0000256" key="1">
    <source>
        <dbReference type="RuleBase" id="RU368036"/>
    </source>
</evidence>
<feature type="signal peptide" evidence="2">
    <location>
        <begin position="1"/>
        <end position="20"/>
    </location>
</feature>
<evidence type="ECO:0000256" key="2">
    <source>
        <dbReference type="SAM" id="SignalP"/>
    </source>
</evidence>
<dbReference type="EC" id="2.3.2.2" evidence="1"/>
<keyword evidence="2" id="KW-0732">Signal</keyword>
<comment type="catalytic activity">
    <reaction evidence="1">
        <text>an N-terminal (5-L-glutamyl)-[peptide] + an alpha-amino acid = 5-L-glutamyl amino acid + an N-terminal L-alpha-aminoacyl-[peptide]</text>
        <dbReference type="Rhea" id="RHEA:23904"/>
        <dbReference type="Rhea" id="RHEA-COMP:9780"/>
        <dbReference type="Rhea" id="RHEA-COMP:9795"/>
        <dbReference type="ChEBI" id="CHEBI:77644"/>
        <dbReference type="ChEBI" id="CHEBI:78597"/>
        <dbReference type="ChEBI" id="CHEBI:78599"/>
        <dbReference type="ChEBI" id="CHEBI:78608"/>
        <dbReference type="EC" id="2.3.2.2"/>
    </reaction>
</comment>
<evidence type="ECO:0000313" key="4">
    <source>
        <dbReference type="Proteomes" id="UP000776276"/>
    </source>
</evidence>
<dbReference type="InterPro" id="IPR000101">
    <property type="entry name" value="GGT_peptidase"/>
</dbReference>
<comment type="pathway">
    <text evidence="1">Sulfur metabolism; glutathione metabolism.</text>
</comment>
<dbReference type="EMBL" id="JAHKRT010000003">
    <property type="protein sequence ID" value="MBU3077520.1"/>
    <property type="molecule type" value="Genomic_DNA"/>
</dbReference>
<dbReference type="PANTHER" id="PTHR43199">
    <property type="entry name" value="GLUTATHIONE HYDROLASE"/>
    <property type="match status" value="1"/>
</dbReference>
<comment type="caution">
    <text evidence="3">The sequence shown here is derived from an EMBL/GenBank/DDBJ whole genome shotgun (WGS) entry which is preliminary data.</text>
</comment>
<dbReference type="NCBIfam" id="TIGR00066">
    <property type="entry name" value="g_glut_trans"/>
    <property type="match status" value="1"/>
</dbReference>
<comment type="catalytic activity">
    <reaction evidence="1">
        <text>glutathione + H2O = L-cysteinylglycine + L-glutamate</text>
        <dbReference type="Rhea" id="RHEA:28807"/>
        <dbReference type="ChEBI" id="CHEBI:15377"/>
        <dbReference type="ChEBI" id="CHEBI:29985"/>
        <dbReference type="ChEBI" id="CHEBI:57925"/>
        <dbReference type="ChEBI" id="CHEBI:61694"/>
        <dbReference type="EC" id="3.4.19.13"/>
    </reaction>
</comment>
<dbReference type="EC" id="3.4.19.13" evidence="1"/>
<reference evidence="3 4" key="1">
    <citation type="submission" date="2021-06" db="EMBL/GenBank/DDBJ databases">
        <title>Sphingomonas sp. XMGL2, whole genome shotgun sequencing project.</title>
        <authorList>
            <person name="Zhao G."/>
            <person name="Shen L."/>
        </authorList>
    </citation>
    <scope>NUCLEOTIDE SEQUENCE [LARGE SCALE GENOMIC DNA]</scope>
    <source>
        <strain evidence="3 4">XMGL2</strain>
    </source>
</reference>
<dbReference type="PANTHER" id="PTHR43199:SF6">
    <property type="entry name" value="GLUTATHIONE HYDROLASE PROENZYME"/>
    <property type="match status" value="1"/>
</dbReference>
<keyword evidence="1 3" id="KW-0808">Transferase</keyword>
<gene>
    <name evidence="3" type="primary">ggt</name>
    <name evidence="3" type="ORF">KOF26_06530</name>
</gene>
<keyword evidence="1" id="KW-0317">Glutathione biosynthesis</keyword>
<keyword evidence="1" id="KW-0865">Zymogen</keyword>
<dbReference type="InterPro" id="IPR051792">
    <property type="entry name" value="GGT_bact"/>
</dbReference>
<feature type="chain" id="PRO_5045560212" description="Glutathione hydrolase proenzyme" evidence="2">
    <location>
        <begin position="21"/>
        <end position="584"/>
    </location>
</feature>
<dbReference type="GO" id="GO:0103068">
    <property type="term" value="F:leukotriene C4 gamma-glutamyl transferase activity"/>
    <property type="evidence" value="ECO:0007669"/>
    <property type="project" value="UniProtKB-EC"/>
</dbReference>
<comment type="PTM">
    <text evidence="1">Cleaved by autocatalysis into a large and a small subunit.</text>
</comment>
<organism evidence="3 4">
    <name type="scientific">Sphingomonas quercus</name>
    <dbReference type="NCBI Taxonomy" id="2842451"/>
    <lineage>
        <taxon>Bacteria</taxon>
        <taxon>Pseudomonadati</taxon>
        <taxon>Pseudomonadota</taxon>
        <taxon>Alphaproteobacteria</taxon>
        <taxon>Sphingomonadales</taxon>
        <taxon>Sphingomonadaceae</taxon>
        <taxon>Sphingomonas</taxon>
    </lineage>
</organism>
<keyword evidence="1" id="KW-0378">Hydrolase</keyword>
<comment type="subunit">
    <text evidence="1">This enzyme consists of two polypeptide chains, which are synthesized in precursor form from a single polypeptide.</text>
</comment>
<keyword evidence="4" id="KW-1185">Reference proteome</keyword>
<sequence length="584" mass="60663">MRDRLLAICFALALTAPAAAADPEPVAGSGGMVVSAHDLASQVGAEILRGSGNAVDAAVAVGYALAVVYPQAGNIGGGGFMTLRLADGRATFIDFREKAPLAATATLFQDAAGKVVPGRSTESWLGVGVPGTVLGLETARTRYGTMSRAALMAPAIRLAREGYVFGQGDAGIMALEGDKLARDPEARRIFLPHGRPPARGERLVQKDLAATLSLIAAKGPDAFYRGPIGAAIAAASARGGGIITREDLARYKVRELKPIECDYRGYHVISAPPPSSGGVSICEALNILSGYDLGAMGFHSADEVHVLVETLRRVYVDRNNKLGDPDFVANPTAELLDPAYAARLRAGIDPARATPSSRLGPPVPAPEGHSTTQYDVLDADGNAVSVTYTLNDWFGIHRVAPGTGIVMNNEMDDFTSKPGAPNMFGLVQGAANAVGPGKTPLSSMSPTIVTRDGKVALIIGSPGGSRIITITLEAIINMVDHGMDVQQAINAPRIHEQWLPDVVSLEPFALSPDTRALLERRGHKFSDEENWGIAEGISVGAPRFTPGPRTGAGFLAVGGAIAPGATMFGAHDARGTGGSAVAVH</sequence>
<name>A0ABS6BGU4_9SPHN</name>
<evidence type="ECO:0000313" key="3">
    <source>
        <dbReference type="EMBL" id="MBU3077520.1"/>
    </source>
</evidence>
<accession>A0ABS6BGU4</accession>
<keyword evidence="1 3" id="KW-0012">Acyltransferase</keyword>
<proteinExistence type="inferred from homology"/>
<dbReference type="Proteomes" id="UP000776276">
    <property type="component" value="Unassembled WGS sequence"/>
</dbReference>
<comment type="similarity">
    <text evidence="1">Belongs to the gamma-glutamyltransferase family.</text>
</comment>
<dbReference type="Pfam" id="PF01019">
    <property type="entry name" value="G_glu_transpept"/>
    <property type="match status" value="1"/>
</dbReference>
<comment type="catalytic activity">
    <reaction evidence="1">
        <text>an S-substituted glutathione + H2O = an S-substituted L-cysteinylglycine + L-glutamate</text>
        <dbReference type="Rhea" id="RHEA:59468"/>
        <dbReference type="ChEBI" id="CHEBI:15377"/>
        <dbReference type="ChEBI" id="CHEBI:29985"/>
        <dbReference type="ChEBI" id="CHEBI:90779"/>
        <dbReference type="ChEBI" id="CHEBI:143103"/>
        <dbReference type="EC" id="3.4.19.13"/>
    </reaction>
</comment>
<protein>
    <recommendedName>
        <fullName evidence="1">Glutathione hydrolase proenzyme</fullName>
        <ecNumber evidence="1">2.3.2.2</ecNumber>
        <ecNumber evidence="1">3.4.19.13</ecNumber>
    </recommendedName>
    <component>
        <recommendedName>
            <fullName evidence="1">Glutathione hydrolase large chain</fullName>
        </recommendedName>
    </component>
    <component>
        <recommendedName>
            <fullName evidence="1">Glutathione hydrolase small chain</fullName>
        </recommendedName>
    </component>
</protein>